<reference evidence="1" key="1">
    <citation type="submission" date="2024-11" db="EMBL/GenBank/DDBJ databases">
        <title>Sequencing of Borrelia variable plasmids from multiple Borrelia sensu lato isolates.</title>
        <authorList>
            <person name="Mongodin E.F."/>
            <person name="Rudenko N."/>
            <person name="Fraser C.M."/>
            <person name="Schutzer S."/>
            <person name="Luft B."/>
            <person name="Morgan R."/>
            <person name="Casjens S."/>
            <person name="Qiu W."/>
        </authorList>
    </citation>
    <scope>NUCLEOTIDE SEQUENCE</scope>
    <source>
        <strain evidence="1">21038</strain>
    </source>
</reference>
<keyword evidence="1" id="KW-0449">Lipoprotein</keyword>
<gene>
    <name evidence="1" type="ORF">QIA45_05770</name>
</gene>
<dbReference type="Proteomes" id="UP001305787">
    <property type="component" value="Plasmid cp32-9"/>
</dbReference>
<name>A0ACD5G653_BORAD</name>
<proteinExistence type="predicted"/>
<dbReference type="EMBL" id="CP179267">
    <property type="protein sequence ID" value="XOU13351.1"/>
    <property type="molecule type" value="Genomic_DNA"/>
</dbReference>
<evidence type="ECO:0000313" key="2">
    <source>
        <dbReference type="Proteomes" id="UP001305787"/>
    </source>
</evidence>
<sequence length="146" mass="16753">MKISYILFILFIIIDCTPNNIDEKNTITKITNRSKKSLSEENTEVQKTTEELLIEKLNDKQKEALSFLKESLESQKNFNKFLNSDEDKIKSALDHINSEYSKCTEDNANEQKTIFKTTLKSSFESNSDNLDQFKNQASSVCGVHSN</sequence>
<accession>A0ACD5G653</accession>
<geneLocation type="plasmid" evidence="1 2">
    <name>cp32-9</name>
</geneLocation>
<keyword evidence="2" id="KW-1185">Reference proteome</keyword>
<organism evidence="1 2">
    <name type="scientific">Borrelia andersonii</name>
    <name type="common">Borreliella andersonii</name>
    <dbReference type="NCBI Taxonomy" id="42109"/>
    <lineage>
        <taxon>Bacteria</taxon>
        <taxon>Pseudomonadati</taxon>
        <taxon>Spirochaetota</taxon>
        <taxon>Spirochaetia</taxon>
        <taxon>Spirochaetales</taxon>
        <taxon>Borreliaceae</taxon>
        <taxon>Borreliella</taxon>
    </lineage>
</organism>
<protein>
    <submittedName>
        <fullName evidence="1">Mlp family lipoprotein</fullName>
    </submittedName>
</protein>
<evidence type="ECO:0000313" key="1">
    <source>
        <dbReference type="EMBL" id="XOU13351.1"/>
    </source>
</evidence>
<keyword evidence="1" id="KW-0614">Plasmid</keyword>